<keyword evidence="4 6" id="KW-0808">Transferase</keyword>
<accession>A0ABY1PZD3</accession>
<dbReference type="SUPFAM" id="SSF81799">
    <property type="entry name" value="Putative methyltransferase TM0872, insert domain"/>
    <property type="match status" value="1"/>
</dbReference>
<dbReference type="NCBIfam" id="TIGR00006">
    <property type="entry name" value="16S rRNA (cytosine(1402)-N(4))-methyltransferase RsmH"/>
    <property type="match status" value="1"/>
</dbReference>
<dbReference type="Gene3D" id="3.40.50.150">
    <property type="entry name" value="Vaccinia Virus protein VP39"/>
    <property type="match status" value="1"/>
</dbReference>
<keyword evidence="2 6" id="KW-0698">rRNA processing</keyword>
<evidence type="ECO:0000256" key="6">
    <source>
        <dbReference type="HAMAP-Rule" id="MF_01007"/>
    </source>
</evidence>
<dbReference type="Gene3D" id="1.10.150.170">
    <property type="entry name" value="Putative methyltransferase TM0872, insert domain"/>
    <property type="match status" value="1"/>
</dbReference>
<feature type="binding site" evidence="6">
    <location>
        <position position="53"/>
    </location>
    <ligand>
        <name>S-adenosyl-L-methionine</name>
        <dbReference type="ChEBI" id="CHEBI:59789"/>
    </ligand>
</feature>
<dbReference type="EMBL" id="FXUI01000001">
    <property type="protein sequence ID" value="SMP51119.1"/>
    <property type="molecule type" value="Genomic_DNA"/>
</dbReference>
<evidence type="ECO:0000256" key="2">
    <source>
        <dbReference type="ARBA" id="ARBA00022552"/>
    </source>
</evidence>
<organism evidence="8 9">
    <name type="scientific">Novosphingobium panipatense</name>
    <dbReference type="NCBI Taxonomy" id="428991"/>
    <lineage>
        <taxon>Bacteria</taxon>
        <taxon>Pseudomonadati</taxon>
        <taxon>Pseudomonadota</taxon>
        <taxon>Alphaproteobacteria</taxon>
        <taxon>Sphingomonadales</taxon>
        <taxon>Sphingomonadaceae</taxon>
        <taxon>Novosphingobium</taxon>
    </lineage>
</organism>
<proteinExistence type="inferred from homology"/>
<protein>
    <recommendedName>
        <fullName evidence="6">Ribosomal RNA small subunit methyltransferase H</fullName>
        <ecNumber evidence="6">2.1.1.199</ecNumber>
    </recommendedName>
    <alternativeName>
        <fullName evidence="6">16S rRNA m(4)C1402 methyltransferase</fullName>
    </alternativeName>
    <alternativeName>
        <fullName evidence="6">rRNA (cytosine-N(4)-)-methyltransferase RsmH</fullName>
    </alternativeName>
</protein>
<reference evidence="8 9" key="1">
    <citation type="submission" date="2017-05" db="EMBL/GenBank/DDBJ databases">
        <authorList>
            <person name="Varghese N."/>
            <person name="Submissions S."/>
        </authorList>
    </citation>
    <scope>NUCLEOTIDE SEQUENCE [LARGE SCALE GENOMIC DNA]</scope>
    <source>
        <strain evidence="8 9">SM16</strain>
    </source>
</reference>
<dbReference type="Pfam" id="PF01795">
    <property type="entry name" value="Methyltransf_5"/>
    <property type="match status" value="1"/>
</dbReference>
<evidence type="ECO:0000256" key="5">
    <source>
        <dbReference type="ARBA" id="ARBA00022691"/>
    </source>
</evidence>
<comment type="function">
    <text evidence="6">Specifically methylates the N4 position of cytidine in position 1402 (C1402) of 16S rRNA.</text>
</comment>
<evidence type="ECO:0000256" key="4">
    <source>
        <dbReference type="ARBA" id="ARBA00022679"/>
    </source>
</evidence>
<comment type="caution">
    <text evidence="8">The sequence shown here is derived from an EMBL/GenBank/DDBJ whole genome shotgun (WGS) entry which is preliminary data.</text>
</comment>
<comment type="similarity">
    <text evidence="1 6">Belongs to the methyltransferase superfamily. RsmH family.</text>
</comment>
<keyword evidence="9" id="KW-1185">Reference proteome</keyword>
<dbReference type="Proteomes" id="UP001157910">
    <property type="component" value="Unassembled WGS sequence"/>
</dbReference>
<sequence>MSAPGQPHIPVLLEEVVAALAPREGDVIVDATLGAGGYTRRLLDAGATVHAFDRDPDAIAAVENNPGKWPELASNPPRLVLHPRRFSEMVEGLGERGIDKVDGVVMDIGVSSMQLDQAERGFAFGADGPLDMRMSQDGPSAADFLNGADEAEIADVLYLYGEERQSRRVARAIVAARPLATTGDLARVVRKALGYNPAYKGNAAQKDPAIRSFQAVRIHVNGELDELEAALGGAETLLREGGRLAVVTFHSLEDRKVKRFLRDAGSAARATSRHLPQTATAPAPFTQVSKGIRPGEAELEANPRSRSATLRSAVRTDAPPRMPDGAPGRRNAA</sequence>
<dbReference type="InterPro" id="IPR023397">
    <property type="entry name" value="SAM-dep_MeTrfase_MraW_recog"/>
</dbReference>
<evidence type="ECO:0000313" key="9">
    <source>
        <dbReference type="Proteomes" id="UP001157910"/>
    </source>
</evidence>
<feature type="binding site" evidence="6">
    <location>
        <begin position="36"/>
        <end position="38"/>
    </location>
    <ligand>
        <name>S-adenosyl-L-methionine</name>
        <dbReference type="ChEBI" id="CHEBI:59789"/>
    </ligand>
</feature>
<dbReference type="HAMAP" id="MF_01007">
    <property type="entry name" value="16SrRNA_methyltr_H"/>
    <property type="match status" value="1"/>
</dbReference>
<name>A0ABY1PZD3_9SPHN</name>
<dbReference type="PIRSF" id="PIRSF004486">
    <property type="entry name" value="MraW"/>
    <property type="match status" value="1"/>
</dbReference>
<feature type="region of interest" description="Disordered" evidence="7">
    <location>
        <begin position="267"/>
        <end position="333"/>
    </location>
</feature>
<dbReference type="PANTHER" id="PTHR11265:SF0">
    <property type="entry name" value="12S RRNA N4-METHYLCYTIDINE METHYLTRANSFERASE"/>
    <property type="match status" value="1"/>
</dbReference>
<dbReference type="InterPro" id="IPR029063">
    <property type="entry name" value="SAM-dependent_MTases_sf"/>
</dbReference>
<keyword evidence="5 6" id="KW-0949">S-adenosyl-L-methionine</keyword>
<feature type="binding site" evidence="6">
    <location>
        <position position="114"/>
    </location>
    <ligand>
        <name>S-adenosyl-L-methionine</name>
        <dbReference type="ChEBI" id="CHEBI:59789"/>
    </ligand>
</feature>
<comment type="subcellular location">
    <subcellularLocation>
        <location evidence="6">Cytoplasm</location>
    </subcellularLocation>
</comment>
<keyword evidence="6" id="KW-0963">Cytoplasm</keyword>
<dbReference type="EC" id="2.1.1.199" evidence="6"/>
<dbReference type="RefSeq" id="WP_103728247.1">
    <property type="nucleotide sequence ID" value="NZ_FXUI01000001.1"/>
</dbReference>
<gene>
    <name evidence="6" type="primary">rsmH</name>
    <name evidence="8" type="ORF">SAMN06296065_10166</name>
</gene>
<comment type="catalytic activity">
    <reaction evidence="6">
        <text>cytidine(1402) in 16S rRNA + S-adenosyl-L-methionine = N(4)-methylcytidine(1402) in 16S rRNA + S-adenosyl-L-homocysteine + H(+)</text>
        <dbReference type="Rhea" id="RHEA:42928"/>
        <dbReference type="Rhea" id="RHEA-COMP:10286"/>
        <dbReference type="Rhea" id="RHEA-COMP:10287"/>
        <dbReference type="ChEBI" id="CHEBI:15378"/>
        <dbReference type="ChEBI" id="CHEBI:57856"/>
        <dbReference type="ChEBI" id="CHEBI:59789"/>
        <dbReference type="ChEBI" id="CHEBI:74506"/>
        <dbReference type="ChEBI" id="CHEBI:82748"/>
        <dbReference type="EC" id="2.1.1.199"/>
    </reaction>
</comment>
<evidence type="ECO:0000256" key="3">
    <source>
        <dbReference type="ARBA" id="ARBA00022603"/>
    </source>
</evidence>
<dbReference type="PANTHER" id="PTHR11265">
    <property type="entry name" value="S-ADENOSYL-METHYLTRANSFERASE MRAW"/>
    <property type="match status" value="1"/>
</dbReference>
<dbReference type="InterPro" id="IPR002903">
    <property type="entry name" value="RsmH"/>
</dbReference>
<keyword evidence="3 6" id="KW-0489">Methyltransferase</keyword>
<evidence type="ECO:0000256" key="1">
    <source>
        <dbReference type="ARBA" id="ARBA00010396"/>
    </source>
</evidence>
<evidence type="ECO:0000313" key="8">
    <source>
        <dbReference type="EMBL" id="SMP51119.1"/>
    </source>
</evidence>
<evidence type="ECO:0000256" key="7">
    <source>
        <dbReference type="SAM" id="MobiDB-lite"/>
    </source>
</evidence>
<dbReference type="SUPFAM" id="SSF53335">
    <property type="entry name" value="S-adenosyl-L-methionine-dependent methyltransferases"/>
    <property type="match status" value="1"/>
</dbReference>
<feature type="binding site" evidence="6">
    <location>
        <position position="107"/>
    </location>
    <ligand>
        <name>S-adenosyl-L-methionine</name>
        <dbReference type="ChEBI" id="CHEBI:59789"/>
    </ligand>
</feature>
<feature type="binding site" evidence="6">
    <location>
        <position position="86"/>
    </location>
    <ligand>
        <name>S-adenosyl-L-methionine</name>
        <dbReference type="ChEBI" id="CHEBI:59789"/>
    </ligand>
</feature>